<dbReference type="Proteomes" id="UP000306102">
    <property type="component" value="Unassembled WGS sequence"/>
</dbReference>
<evidence type="ECO:0000256" key="13">
    <source>
        <dbReference type="ARBA" id="ARBA00022840"/>
    </source>
</evidence>
<keyword evidence="25" id="KW-1185">Reference proteome</keyword>
<dbReference type="FunFam" id="3.80.10.10:FF:000416">
    <property type="entry name" value="Probable leucine-rich repeat receptor-like protein kinase At5g63930"/>
    <property type="match status" value="2"/>
</dbReference>
<dbReference type="InterPro" id="IPR008266">
    <property type="entry name" value="Tyr_kinase_AS"/>
</dbReference>
<dbReference type="Pfam" id="PF13855">
    <property type="entry name" value="LRR_8"/>
    <property type="match status" value="2"/>
</dbReference>
<dbReference type="InterPro" id="IPR001611">
    <property type="entry name" value="Leu-rich_rpt"/>
</dbReference>
<dbReference type="FunFam" id="3.30.200.20:FF:000309">
    <property type="entry name" value="Leucine-rich repeat receptor protein kinase MSP1"/>
    <property type="match status" value="1"/>
</dbReference>
<evidence type="ECO:0000256" key="19">
    <source>
        <dbReference type="ARBA" id="ARBA00048679"/>
    </source>
</evidence>
<dbReference type="EMBL" id="SDRB02010473">
    <property type="protein sequence ID" value="THG06255.1"/>
    <property type="molecule type" value="Genomic_DNA"/>
</dbReference>
<dbReference type="STRING" id="542762.A0A4S4DU44"/>
<dbReference type="PROSITE" id="PS00109">
    <property type="entry name" value="PROTEIN_KINASE_TYR"/>
    <property type="match status" value="1"/>
</dbReference>
<feature type="chain" id="PRO_5020947415" description="non-specific serine/threonine protein kinase" evidence="22">
    <location>
        <begin position="30"/>
        <end position="1409"/>
    </location>
</feature>
<dbReference type="PROSITE" id="PS50011">
    <property type="entry name" value="PROTEIN_KINASE_DOM"/>
    <property type="match status" value="1"/>
</dbReference>
<evidence type="ECO:0000256" key="10">
    <source>
        <dbReference type="ARBA" id="ARBA00022737"/>
    </source>
</evidence>
<feature type="transmembrane region" description="Helical" evidence="21">
    <location>
        <begin position="695"/>
        <end position="720"/>
    </location>
</feature>
<dbReference type="EC" id="2.7.11.1" evidence="2"/>
<dbReference type="FunFam" id="3.80.10.10:FF:000400">
    <property type="entry name" value="Nuclear pore complex protein NUP107"/>
    <property type="match status" value="1"/>
</dbReference>
<evidence type="ECO:0000256" key="22">
    <source>
        <dbReference type="SAM" id="SignalP"/>
    </source>
</evidence>
<evidence type="ECO:0000256" key="18">
    <source>
        <dbReference type="ARBA" id="ARBA00047899"/>
    </source>
</evidence>
<keyword evidence="9 22" id="KW-0732">Signal</keyword>
<sequence>MGLLEKQLCLVSLVLFVTLFSSTINVTSASVKEANALITWKATLQSTNHSLLTSWVLPPHDNISTSAAPCSWFGVTCSVDGSVDKLNLTNSSLNGTLDNFTFSSFPNLTYIDLSMNNLFGVIPPLIGSLSKLIYLDLSINQFSENIPPEIGLLTNLDTLHLVENQLNGSIPQEIGQLKSLTELALYTNSLSGPIPASLGNLRNLARLYLYENDLSGPIPPEMGNLVNLVELYMDTNNFTGPIPSTLGKLNKLTVLHLYNNHLSGSIPQEIGKLKSLQDLSFEINNLTGSIPTSFGDLSSLTLLHLWNNQLSGSIPKELGNLKFLTGLELSENQLSGPIPASLGNLSTLEILFLRSNQLSGPIPLEFGNLTNLLVLEMDDNQFSGNLPELCQGGKLVNFTVNHNQLTGTIPQSLKNCSSLARARFDENQFIGNISEDLGASPNLVFIDLSYNNFSGELSEIWGRFPNLTLLNLARNNITGSIPPRLGNSIQLHRLDLSSNRLVGKIPKEFGKLTSLEKLVLFDNQLSGSIPEELKSLTGLSYLDLSTNRFNGSIPGTLGNYLKLFYLNLSNNMFSQKIPIQIGKLSQLTEMDLSSNNLTGEIPLEITYLQSLENLNLSHNNLYGLIPKGFENMHGLAFIDISYNQLQGSIPMSSAFMNASIEALQGNEGLCGNVKGLQPCKIPSALPKHTLAKRTLVLLIVLPLGGALLLLGAFTGLLIIFDPRKRRSQVEEGDTQPPNEDLLSISIFDGRAMYNDIVKATKDFDATYCIGKGGYGTVYKARLPSGNIVAVKKLYPLSEKADRKCFLNEVRALTEIRHRNIVKLFGFCSHAQQSFLVYEYVERGSLAAILNRDEEAKELDWPKRVNIIKGIASALSYMHHDCTPPIVHRDISSNNVLIDEEYESRISDFGTAKLLKLDSSNWSALAGTYGYVAPELAYTMKVTEKCDVYSFGVLALEVINGKHPGDFITSLSTSAIKNIELKDVLDQRLASPYPEVEEVEISNIHGFGSFLFFSGGIQVKLCGIAQYGNLIGVTIGYTIMASISMVFWLERLAKKAESFQWGPNYSLNLLRSDVISGLTIASLAIPQYVERAGSIIPTASLARTEVSVDEIRFATASSDRYYPPSLHAPLISSPEPDPNGANNLIPMEIALKIAEKIRARERFIAYIVIPMWPEGNPTEPAQLLFVHGLEVAEIEFSGDENEEAKTALLLYALLEYIFGIILEFKDILGCKTNQGTRIRKFYPICREILASSQWADLFRLRIDYPFFYRDLNYDMDYRIVTWIYNATTCRLKLPNVEFKSLQELSLIKYRVVNPLLGEWISSYCKALTNLSLRVFYGMSNLNIISSSLQDMKITFHDEVCDVKISAAKPRTLFEGRRMGHGGGFRTGKSLIIFAPNLQEFKYVGDLVYLL</sequence>
<comment type="caution">
    <text evidence="24">The sequence shown here is derived from an EMBL/GenBank/DDBJ whole genome shotgun (WGS) entry which is preliminary data.</text>
</comment>
<dbReference type="FunFam" id="3.80.10.10:FF:000095">
    <property type="entry name" value="LRR receptor-like serine/threonine-protein kinase GSO1"/>
    <property type="match status" value="1"/>
</dbReference>
<name>A0A4S4DU44_CAMSN</name>
<feature type="transmembrane region" description="Helical" evidence="21">
    <location>
        <begin position="1026"/>
        <end position="1048"/>
    </location>
</feature>
<evidence type="ECO:0000256" key="21">
    <source>
        <dbReference type="SAM" id="Phobius"/>
    </source>
</evidence>
<evidence type="ECO:0000256" key="5">
    <source>
        <dbReference type="ARBA" id="ARBA00022553"/>
    </source>
</evidence>
<dbReference type="Pfam" id="PF00069">
    <property type="entry name" value="Pkinase"/>
    <property type="match status" value="1"/>
</dbReference>
<dbReference type="InterPro" id="IPR003591">
    <property type="entry name" value="Leu-rich_rpt_typical-subtyp"/>
</dbReference>
<dbReference type="InterPro" id="IPR013210">
    <property type="entry name" value="LRR_N_plant-typ"/>
</dbReference>
<dbReference type="GO" id="GO:0004674">
    <property type="term" value="F:protein serine/threonine kinase activity"/>
    <property type="evidence" value="ECO:0007669"/>
    <property type="project" value="UniProtKB-KW"/>
</dbReference>
<organism evidence="24 25">
    <name type="scientific">Camellia sinensis var. sinensis</name>
    <name type="common">China tea</name>
    <dbReference type="NCBI Taxonomy" id="542762"/>
    <lineage>
        <taxon>Eukaryota</taxon>
        <taxon>Viridiplantae</taxon>
        <taxon>Streptophyta</taxon>
        <taxon>Embryophyta</taxon>
        <taxon>Tracheophyta</taxon>
        <taxon>Spermatophyta</taxon>
        <taxon>Magnoliopsida</taxon>
        <taxon>eudicotyledons</taxon>
        <taxon>Gunneridae</taxon>
        <taxon>Pentapetalae</taxon>
        <taxon>asterids</taxon>
        <taxon>Ericales</taxon>
        <taxon>Theaceae</taxon>
        <taxon>Camellia</taxon>
    </lineage>
</organism>
<dbReference type="InterPro" id="IPR000719">
    <property type="entry name" value="Prot_kinase_dom"/>
</dbReference>
<accession>A0A4S4DU44</accession>
<evidence type="ECO:0000313" key="24">
    <source>
        <dbReference type="EMBL" id="THG06255.1"/>
    </source>
</evidence>
<keyword evidence="17" id="KW-0325">Glycoprotein</keyword>
<dbReference type="InterPro" id="IPR032675">
    <property type="entry name" value="LRR_dom_sf"/>
</dbReference>
<evidence type="ECO:0000256" key="12">
    <source>
        <dbReference type="ARBA" id="ARBA00022777"/>
    </source>
</evidence>
<dbReference type="PROSITE" id="PS00107">
    <property type="entry name" value="PROTEIN_KINASE_ATP"/>
    <property type="match status" value="1"/>
</dbReference>
<dbReference type="InterPro" id="IPR055414">
    <property type="entry name" value="LRR_R13L4/SHOC2-like"/>
</dbReference>
<dbReference type="Pfam" id="PF00560">
    <property type="entry name" value="LRR_1"/>
    <property type="match status" value="6"/>
</dbReference>
<dbReference type="Gene3D" id="1.10.510.10">
    <property type="entry name" value="Transferase(Phosphotransferase) domain 1"/>
    <property type="match status" value="1"/>
</dbReference>
<keyword evidence="8 21" id="KW-0812">Transmembrane</keyword>
<keyword evidence="12" id="KW-0418">Kinase</keyword>
<evidence type="ECO:0000256" key="3">
    <source>
        <dbReference type="ARBA" id="ARBA00022475"/>
    </source>
</evidence>
<keyword evidence="16" id="KW-0675">Receptor</keyword>
<dbReference type="Gene3D" id="3.80.10.10">
    <property type="entry name" value="Ribonuclease Inhibitor"/>
    <property type="match status" value="4"/>
</dbReference>
<dbReference type="SUPFAM" id="SSF52047">
    <property type="entry name" value="RNI-like"/>
    <property type="match status" value="1"/>
</dbReference>
<dbReference type="PANTHER" id="PTHR48053:SF163">
    <property type="entry name" value="MDIS1-INTERACTING RECEPTOR LIKE KINASE 2-LIKE"/>
    <property type="match status" value="1"/>
</dbReference>
<evidence type="ECO:0000256" key="8">
    <source>
        <dbReference type="ARBA" id="ARBA00022692"/>
    </source>
</evidence>
<dbReference type="GO" id="GO:0009653">
    <property type="term" value="P:anatomical structure morphogenesis"/>
    <property type="evidence" value="ECO:0007669"/>
    <property type="project" value="UniProtKB-ARBA"/>
</dbReference>
<dbReference type="GO" id="GO:0005524">
    <property type="term" value="F:ATP binding"/>
    <property type="evidence" value="ECO:0007669"/>
    <property type="project" value="UniProtKB-UniRule"/>
</dbReference>
<evidence type="ECO:0000256" key="15">
    <source>
        <dbReference type="ARBA" id="ARBA00023136"/>
    </source>
</evidence>
<keyword evidence="7" id="KW-0808">Transferase</keyword>
<dbReference type="PANTHER" id="PTHR48053">
    <property type="entry name" value="LEUCINE RICH REPEAT FAMILY PROTEIN, EXPRESSED"/>
    <property type="match status" value="1"/>
</dbReference>
<evidence type="ECO:0000256" key="11">
    <source>
        <dbReference type="ARBA" id="ARBA00022741"/>
    </source>
</evidence>
<keyword evidence="13 20" id="KW-0067">ATP-binding</keyword>
<comment type="subcellular location">
    <subcellularLocation>
        <location evidence="1">Cell membrane</location>
        <topology evidence="1">Single-pass type I membrane protein</topology>
    </subcellularLocation>
</comment>
<evidence type="ECO:0000256" key="6">
    <source>
        <dbReference type="ARBA" id="ARBA00022614"/>
    </source>
</evidence>
<dbReference type="Pfam" id="PF23598">
    <property type="entry name" value="LRR_14"/>
    <property type="match status" value="1"/>
</dbReference>
<dbReference type="GO" id="GO:0005886">
    <property type="term" value="C:plasma membrane"/>
    <property type="evidence" value="ECO:0007669"/>
    <property type="project" value="UniProtKB-SubCell"/>
</dbReference>
<comment type="catalytic activity">
    <reaction evidence="18">
        <text>L-threonyl-[protein] + ATP = O-phospho-L-threonyl-[protein] + ADP + H(+)</text>
        <dbReference type="Rhea" id="RHEA:46608"/>
        <dbReference type="Rhea" id="RHEA-COMP:11060"/>
        <dbReference type="Rhea" id="RHEA-COMP:11605"/>
        <dbReference type="ChEBI" id="CHEBI:15378"/>
        <dbReference type="ChEBI" id="CHEBI:30013"/>
        <dbReference type="ChEBI" id="CHEBI:30616"/>
        <dbReference type="ChEBI" id="CHEBI:61977"/>
        <dbReference type="ChEBI" id="CHEBI:456216"/>
        <dbReference type="EC" id="2.7.11.1"/>
    </reaction>
</comment>
<keyword evidence="3" id="KW-1003">Cell membrane</keyword>
<keyword evidence="4" id="KW-0723">Serine/threonine-protein kinase</keyword>
<dbReference type="GO" id="GO:0051707">
    <property type="term" value="P:response to other organism"/>
    <property type="evidence" value="ECO:0007669"/>
    <property type="project" value="UniProtKB-ARBA"/>
</dbReference>
<evidence type="ECO:0000259" key="23">
    <source>
        <dbReference type="PROSITE" id="PS50011"/>
    </source>
</evidence>
<dbReference type="FunFam" id="1.10.510.10:FF:000479">
    <property type="entry name" value="Leucine-rich repeat receptor-like protein kinase"/>
    <property type="match status" value="1"/>
</dbReference>
<keyword evidence="11 20" id="KW-0547">Nucleotide-binding</keyword>
<dbReference type="InterPro" id="IPR017441">
    <property type="entry name" value="Protein_kinase_ATP_BS"/>
</dbReference>
<dbReference type="SMART" id="SM00369">
    <property type="entry name" value="LRR_TYP"/>
    <property type="match status" value="10"/>
</dbReference>
<keyword evidence="6" id="KW-0433">Leucine-rich repeat</keyword>
<evidence type="ECO:0000256" key="9">
    <source>
        <dbReference type="ARBA" id="ARBA00022729"/>
    </source>
</evidence>
<dbReference type="Gene3D" id="3.30.200.20">
    <property type="entry name" value="Phosphorylase Kinase, domain 1"/>
    <property type="match status" value="1"/>
</dbReference>
<dbReference type="GO" id="GO:0006952">
    <property type="term" value="P:defense response"/>
    <property type="evidence" value="ECO:0007669"/>
    <property type="project" value="UniProtKB-ARBA"/>
</dbReference>
<dbReference type="SUPFAM" id="SSF52058">
    <property type="entry name" value="L domain-like"/>
    <property type="match status" value="1"/>
</dbReference>
<protein>
    <recommendedName>
        <fullName evidence="2">non-specific serine/threonine protein kinase</fullName>
        <ecNumber evidence="2">2.7.11.1</ecNumber>
    </recommendedName>
</protein>
<gene>
    <name evidence="24" type="ORF">TEA_000605</name>
</gene>
<keyword evidence="5" id="KW-0597">Phosphoprotein</keyword>
<dbReference type="GO" id="GO:0099402">
    <property type="term" value="P:plant organ development"/>
    <property type="evidence" value="ECO:0007669"/>
    <property type="project" value="UniProtKB-ARBA"/>
</dbReference>
<feature type="binding site" evidence="20">
    <location>
        <position position="792"/>
    </location>
    <ligand>
        <name>ATP</name>
        <dbReference type="ChEBI" id="CHEBI:30616"/>
    </ligand>
</feature>
<feature type="domain" description="Protein kinase" evidence="23">
    <location>
        <begin position="763"/>
        <end position="1007"/>
    </location>
</feature>
<evidence type="ECO:0000256" key="1">
    <source>
        <dbReference type="ARBA" id="ARBA00004251"/>
    </source>
</evidence>
<evidence type="ECO:0000256" key="17">
    <source>
        <dbReference type="ARBA" id="ARBA00023180"/>
    </source>
</evidence>
<dbReference type="PRINTS" id="PR00019">
    <property type="entry name" value="LEURICHRPT"/>
</dbReference>
<keyword evidence="15 21" id="KW-0472">Membrane</keyword>
<reference evidence="24 25" key="1">
    <citation type="journal article" date="2018" name="Proc. Natl. Acad. Sci. U.S.A.">
        <title>Draft genome sequence of Camellia sinensis var. sinensis provides insights into the evolution of the tea genome and tea quality.</title>
        <authorList>
            <person name="Wei C."/>
            <person name="Yang H."/>
            <person name="Wang S."/>
            <person name="Zhao J."/>
            <person name="Liu C."/>
            <person name="Gao L."/>
            <person name="Xia E."/>
            <person name="Lu Y."/>
            <person name="Tai Y."/>
            <person name="She G."/>
            <person name="Sun J."/>
            <person name="Cao H."/>
            <person name="Tong W."/>
            <person name="Gao Q."/>
            <person name="Li Y."/>
            <person name="Deng W."/>
            <person name="Jiang X."/>
            <person name="Wang W."/>
            <person name="Chen Q."/>
            <person name="Zhang S."/>
            <person name="Li H."/>
            <person name="Wu J."/>
            <person name="Wang P."/>
            <person name="Li P."/>
            <person name="Shi C."/>
            <person name="Zheng F."/>
            <person name="Jian J."/>
            <person name="Huang B."/>
            <person name="Shan D."/>
            <person name="Shi M."/>
            <person name="Fang C."/>
            <person name="Yue Y."/>
            <person name="Li F."/>
            <person name="Li D."/>
            <person name="Wei S."/>
            <person name="Han B."/>
            <person name="Jiang C."/>
            <person name="Yin Y."/>
            <person name="Xia T."/>
            <person name="Zhang Z."/>
            <person name="Bennetzen J.L."/>
            <person name="Zhao S."/>
            <person name="Wan X."/>
        </authorList>
    </citation>
    <scope>NUCLEOTIDE SEQUENCE [LARGE SCALE GENOMIC DNA]</scope>
    <source>
        <strain evidence="25">cv. Shuchazao</strain>
        <tissue evidence="24">Leaf</tissue>
    </source>
</reference>
<evidence type="ECO:0000256" key="7">
    <source>
        <dbReference type="ARBA" id="ARBA00022679"/>
    </source>
</evidence>
<evidence type="ECO:0000256" key="4">
    <source>
        <dbReference type="ARBA" id="ARBA00022527"/>
    </source>
</evidence>
<evidence type="ECO:0000256" key="20">
    <source>
        <dbReference type="PROSITE-ProRule" id="PRU10141"/>
    </source>
</evidence>
<dbReference type="InterPro" id="IPR011009">
    <property type="entry name" value="Kinase-like_dom_sf"/>
</dbReference>
<evidence type="ECO:0000256" key="2">
    <source>
        <dbReference type="ARBA" id="ARBA00012513"/>
    </source>
</evidence>
<proteinExistence type="predicted"/>
<evidence type="ECO:0000313" key="25">
    <source>
        <dbReference type="Proteomes" id="UP000306102"/>
    </source>
</evidence>
<keyword evidence="14 21" id="KW-1133">Transmembrane helix</keyword>
<keyword evidence="10" id="KW-0677">Repeat</keyword>
<feature type="signal peptide" evidence="22">
    <location>
        <begin position="1"/>
        <end position="29"/>
    </location>
</feature>
<dbReference type="SUPFAM" id="SSF56112">
    <property type="entry name" value="Protein kinase-like (PK-like)"/>
    <property type="match status" value="1"/>
</dbReference>
<dbReference type="Pfam" id="PF08263">
    <property type="entry name" value="LRRNT_2"/>
    <property type="match status" value="1"/>
</dbReference>
<evidence type="ECO:0000256" key="16">
    <source>
        <dbReference type="ARBA" id="ARBA00023170"/>
    </source>
</evidence>
<dbReference type="InterPro" id="IPR051716">
    <property type="entry name" value="Plant_RL_S/T_kinase"/>
</dbReference>
<evidence type="ECO:0000256" key="14">
    <source>
        <dbReference type="ARBA" id="ARBA00022989"/>
    </source>
</evidence>
<comment type="catalytic activity">
    <reaction evidence="19">
        <text>L-seryl-[protein] + ATP = O-phospho-L-seryl-[protein] + ADP + H(+)</text>
        <dbReference type="Rhea" id="RHEA:17989"/>
        <dbReference type="Rhea" id="RHEA-COMP:9863"/>
        <dbReference type="Rhea" id="RHEA-COMP:11604"/>
        <dbReference type="ChEBI" id="CHEBI:15378"/>
        <dbReference type="ChEBI" id="CHEBI:29999"/>
        <dbReference type="ChEBI" id="CHEBI:30616"/>
        <dbReference type="ChEBI" id="CHEBI:83421"/>
        <dbReference type="ChEBI" id="CHEBI:456216"/>
        <dbReference type="EC" id="2.7.11.1"/>
    </reaction>
</comment>